<evidence type="ECO:0000313" key="2">
    <source>
        <dbReference type="EMBL" id="MPM03376.1"/>
    </source>
</evidence>
<comment type="caution">
    <text evidence="2">The sequence shown here is derived from an EMBL/GenBank/DDBJ whole genome shotgun (WGS) entry which is preliminary data.</text>
</comment>
<feature type="transmembrane region" description="Helical" evidence="1">
    <location>
        <begin position="40"/>
        <end position="58"/>
    </location>
</feature>
<keyword evidence="1" id="KW-1133">Transmembrane helix</keyword>
<accession>A0A644WHM9</accession>
<keyword evidence="1" id="KW-0472">Membrane</keyword>
<sequence length="95" mass="10227">MLSGTSIDIVSETFTGIATGMQIEVLMGMVSVTSVSTIKLLLPILSIISAAVFSFFCASRHFQMAPAAIEASRSTHAEIIIPERAFGLIIRVQHF</sequence>
<reference evidence="2" key="1">
    <citation type="submission" date="2019-08" db="EMBL/GenBank/DDBJ databases">
        <authorList>
            <person name="Kucharzyk K."/>
            <person name="Murdoch R.W."/>
            <person name="Higgins S."/>
            <person name="Loffler F."/>
        </authorList>
    </citation>
    <scope>NUCLEOTIDE SEQUENCE</scope>
</reference>
<organism evidence="2">
    <name type="scientific">bioreactor metagenome</name>
    <dbReference type="NCBI Taxonomy" id="1076179"/>
    <lineage>
        <taxon>unclassified sequences</taxon>
        <taxon>metagenomes</taxon>
        <taxon>ecological metagenomes</taxon>
    </lineage>
</organism>
<gene>
    <name evidence="2" type="ORF">SDC9_49642</name>
</gene>
<proteinExistence type="predicted"/>
<dbReference type="AlphaFoldDB" id="A0A644WHM9"/>
<evidence type="ECO:0000256" key="1">
    <source>
        <dbReference type="SAM" id="Phobius"/>
    </source>
</evidence>
<name>A0A644WHM9_9ZZZZ</name>
<protein>
    <submittedName>
        <fullName evidence="2">Uncharacterized protein</fullName>
    </submittedName>
</protein>
<keyword evidence="1" id="KW-0812">Transmembrane</keyword>
<dbReference type="EMBL" id="VSSQ01000948">
    <property type="protein sequence ID" value="MPM03376.1"/>
    <property type="molecule type" value="Genomic_DNA"/>
</dbReference>